<gene>
    <name evidence="1" type="ORF">MENTE1834_LOCUS18466</name>
</gene>
<protein>
    <submittedName>
        <fullName evidence="1">Uncharacterized protein</fullName>
    </submittedName>
</protein>
<evidence type="ECO:0000313" key="1">
    <source>
        <dbReference type="EMBL" id="CAK5069845.1"/>
    </source>
</evidence>
<keyword evidence="2" id="KW-1185">Reference proteome</keyword>
<sequence length="56" mass="6171">MVGFLSNLSYCSLDFNWAFLFSSAAISQAFLSDVTSFCLNSDMSLVTIEFTDGSRI</sequence>
<comment type="caution">
    <text evidence="1">The sequence shown here is derived from an EMBL/GenBank/DDBJ whole genome shotgun (WGS) entry which is preliminary data.</text>
</comment>
<proteinExistence type="predicted"/>
<dbReference type="Proteomes" id="UP001497535">
    <property type="component" value="Unassembled WGS sequence"/>
</dbReference>
<accession>A0ACB0YYX6</accession>
<dbReference type="EMBL" id="CAVMJV010000021">
    <property type="protein sequence ID" value="CAK5069845.1"/>
    <property type="molecule type" value="Genomic_DNA"/>
</dbReference>
<name>A0ACB0YYX6_MELEN</name>
<evidence type="ECO:0000313" key="2">
    <source>
        <dbReference type="Proteomes" id="UP001497535"/>
    </source>
</evidence>
<organism evidence="1 2">
    <name type="scientific">Meloidogyne enterolobii</name>
    <name type="common">Root-knot nematode worm</name>
    <name type="synonym">Meloidogyne mayaguensis</name>
    <dbReference type="NCBI Taxonomy" id="390850"/>
    <lineage>
        <taxon>Eukaryota</taxon>
        <taxon>Metazoa</taxon>
        <taxon>Ecdysozoa</taxon>
        <taxon>Nematoda</taxon>
        <taxon>Chromadorea</taxon>
        <taxon>Rhabditida</taxon>
        <taxon>Tylenchina</taxon>
        <taxon>Tylenchomorpha</taxon>
        <taxon>Tylenchoidea</taxon>
        <taxon>Meloidogynidae</taxon>
        <taxon>Meloidogyninae</taxon>
        <taxon>Meloidogyne</taxon>
    </lineage>
</organism>
<reference evidence="1" key="1">
    <citation type="submission" date="2023-11" db="EMBL/GenBank/DDBJ databases">
        <authorList>
            <person name="Poullet M."/>
        </authorList>
    </citation>
    <scope>NUCLEOTIDE SEQUENCE</scope>
    <source>
        <strain evidence="1">E1834</strain>
    </source>
</reference>